<dbReference type="Proteomes" id="UP000270649">
    <property type="component" value="Unassembled WGS sequence"/>
</dbReference>
<proteinExistence type="predicted"/>
<dbReference type="PANTHER" id="PTHR30336:SF20">
    <property type="entry name" value="DUF218 DOMAIN-CONTAINING PROTEIN"/>
    <property type="match status" value="1"/>
</dbReference>
<dbReference type="GO" id="GO:0005886">
    <property type="term" value="C:plasma membrane"/>
    <property type="evidence" value="ECO:0007669"/>
    <property type="project" value="TreeGrafter"/>
</dbReference>
<dbReference type="Pfam" id="PF02698">
    <property type="entry name" value="DUF218"/>
    <property type="match status" value="1"/>
</dbReference>
<dbReference type="InterPro" id="IPR051599">
    <property type="entry name" value="Cell_Envelope_Assoc"/>
</dbReference>
<comment type="caution">
    <text evidence="2">The sequence shown here is derived from an EMBL/GenBank/DDBJ whole genome shotgun (WGS) entry which is preliminary data.</text>
</comment>
<accession>A0A3M0G935</accession>
<reference evidence="2 3" key="1">
    <citation type="submission" date="2018-10" db="EMBL/GenBank/DDBJ databases">
        <title>Corynebacterium macginleyi genome sequencing and assembly of the type strain and two clinical samples.</title>
        <authorList>
            <person name="Bernier A.-M."/>
            <person name="Bernard K."/>
        </authorList>
    </citation>
    <scope>NUCLEOTIDE SEQUENCE [LARGE SCALE GENOMIC DNA]</scope>
    <source>
        <strain evidence="2 3">NML 120205</strain>
    </source>
</reference>
<evidence type="ECO:0000313" key="3">
    <source>
        <dbReference type="Proteomes" id="UP000270649"/>
    </source>
</evidence>
<sequence>MGCIVKYIVVLGAAQYDGRPSRILAGRLRHAGELATSCGLPVITVGGRLPGDRFTEAGVARDYLHEHFPELKVSAVEEGLDTRESIAAVIDANAIAGAIIVTDPLHRLRTWIIARQEGLKASVSGTPYYPARRLSKPWWRYLAHESGGLFFIGLSSIVSLRCARAWKKRLYRVERILRPNQKLRHETIQNKDADCMLGE</sequence>
<dbReference type="PANTHER" id="PTHR30336">
    <property type="entry name" value="INNER MEMBRANE PROTEIN, PROBABLE PERMEASE"/>
    <property type="match status" value="1"/>
</dbReference>
<name>A0A3M0G935_9CORY</name>
<dbReference type="AlphaFoldDB" id="A0A3M0G935"/>
<organism evidence="2 3">
    <name type="scientific">Corynebacterium macginleyi</name>
    <dbReference type="NCBI Taxonomy" id="38290"/>
    <lineage>
        <taxon>Bacteria</taxon>
        <taxon>Bacillati</taxon>
        <taxon>Actinomycetota</taxon>
        <taxon>Actinomycetes</taxon>
        <taxon>Mycobacteriales</taxon>
        <taxon>Corynebacteriaceae</taxon>
        <taxon>Corynebacterium</taxon>
    </lineage>
</organism>
<evidence type="ECO:0000259" key="1">
    <source>
        <dbReference type="Pfam" id="PF02698"/>
    </source>
</evidence>
<dbReference type="EMBL" id="REGC01000006">
    <property type="protein sequence ID" value="RMB60707.1"/>
    <property type="molecule type" value="Genomic_DNA"/>
</dbReference>
<gene>
    <name evidence="2" type="ORF">D9543_06430</name>
</gene>
<dbReference type="InterPro" id="IPR003848">
    <property type="entry name" value="DUF218"/>
</dbReference>
<feature type="domain" description="DUF218" evidence="1">
    <location>
        <begin position="7"/>
        <end position="145"/>
    </location>
</feature>
<protein>
    <submittedName>
        <fullName evidence="2">YdcF family protein</fullName>
    </submittedName>
</protein>
<dbReference type="CDD" id="cd06259">
    <property type="entry name" value="YdcF-like"/>
    <property type="match status" value="1"/>
</dbReference>
<evidence type="ECO:0000313" key="2">
    <source>
        <dbReference type="EMBL" id="RMB60707.1"/>
    </source>
</evidence>